<protein>
    <submittedName>
        <fullName evidence="2">Uma2 family endonuclease</fullName>
    </submittedName>
</protein>
<proteinExistence type="predicted"/>
<accession>A0ABU9XVM0</accession>
<sequence>MTIHEPISQSYLAKLTVKDFLTLAEVSVSTLDMDLGRKLRLYARHGIPEYWVVDPEAKLLHQFWAKTDGGYAQTRRIALSAPITAATIDGLTVETARL</sequence>
<dbReference type="PANTHER" id="PTHR35400">
    <property type="entry name" value="SLR1083 PROTEIN"/>
    <property type="match status" value="1"/>
</dbReference>
<dbReference type="Proteomes" id="UP001404104">
    <property type="component" value="Unassembled WGS sequence"/>
</dbReference>
<dbReference type="Pfam" id="PF05685">
    <property type="entry name" value="Uma2"/>
    <property type="match status" value="1"/>
</dbReference>
<organism evidence="2 3">
    <name type="scientific">Sphingomonas qilianensis</name>
    <dbReference type="NCBI Taxonomy" id="1736690"/>
    <lineage>
        <taxon>Bacteria</taxon>
        <taxon>Pseudomonadati</taxon>
        <taxon>Pseudomonadota</taxon>
        <taxon>Alphaproteobacteria</taxon>
        <taxon>Sphingomonadales</taxon>
        <taxon>Sphingomonadaceae</taxon>
        <taxon>Sphingomonas</taxon>
    </lineage>
</organism>
<feature type="domain" description="Putative restriction endonuclease" evidence="1">
    <location>
        <begin position="22"/>
        <end position="79"/>
    </location>
</feature>
<dbReference type="RefSeq" id="WP_345865821.1">
    <property type="nucleotide sequence ID" value="NZ_JBDIMF010000006.1"/>
</dbReference>
<gene>
    <name evidence="2" type="ORF">ABC969_14360</name>
</gene>
<keyword evidence="2" id="KW-0255">Endonuclease</keyword>
<dbReference type="InterPro" id="IPR011335">
    <property type="entry name" value="Restrct_endonuc-II-like"/>
</dbReference>
<dbReference type="InterPro" id="IPR008538">
    <property type="entry name" value="Uma2"/>
</dbReference>
<keyword evidence="2" id="KW-0378">Hydrolase</keyword>
<comment type="caution">
    <text evidence="2">The sequence shown here is derived from an EMBL/GenBank/DDBJ whole genome shotgun (WGS) entry which is preliminary data.</text>
</comment>
<keyword evidence="2" id="KW-0540">Nuclease</keyword>
<evidence type="ECO:0000313" key="2">
    <source>
        <dbReference type="EMBL" id="MEN2787597.1"/>
    </source>
</evidence>
<evidence type="ECO:0000313" key="3">
    <source>
        <dbReference type="Proteomes" id="UP001404104"/>
    </source>
</evidence>
<dbReference type="SUPFAM" id="SSF52980">
    <property type="entry name" value="Restriction endonuclease-like"/>
    <property type="match status" value="1"/>
</dbReference>
<reference evidence="2 3" key="1">
    <citation type="submission" date="2024-05" db="EMBL/GenBank/DDBJ databases">
        <authorList>
            <person name="Liu Q."/>
            <person name="Xin Y.-H."/>
        </authorList>
    </citation>
    <scope>NUCLEOTIDE SEQUENCE [LARGE SCALE GENOMIC DNA]</scope>
    <source>
        <strain evidence="2 3">CGMCC 1.15349</strain>
    </source>
</reference>
<dbReference type="CDD" id="cd06260">
    <property type="entry name" value="DUF820-like"/>
    <property type="match status" value="1"/>
</dbReference>
<keyword evidence="3" id="KW-1185">Reference proteome</keyword>
<evidence type="ECO:0000259" key="1">
    <source>
        <dbReference type="Pfam" id="PF05685"/>
    </source>
</evidence>
<dbReference type="InterPro" id="IPR012296">
    <property type="entry name" value="Nuclease_put_TT1808"/>
</dbReference>
<dbReference type="GO" id="GO:0004519">
    <property type="term" value="F:endonuclease activity"/>
    <property type="evidence" value="ECO:0007669"/>
    <property type="project" value="UniProtKB-KW"/>
</dbReference>
<dbReference type="Gene3D" id="3.90.1570.10">
    <property type="entry name" value="tt1808, chain A"/>
    <property type="match status" value="1"/>
</dbReference>
<dbReference type="EMBL" id="JBDIMF010000006">
    <property type="protein sequence ID" value="MEN2787597.1"/>
    <property type="molecule type" value="Genomic_DNA"/>
</dbReference>
<dbReference type="PANTHER" id="PTHR35400:SF1">
    <property type="entry name" value="SLR1083 PROTEIN"/>
    <property type="match status" value="1"/>
</dbReference>
<name>A0ABU9XVM0_9SPHN</name>